<organism evidence="3 4">
    <name type="scientific">Sphingobacterium thalpophilum</name>
    <dbReference type="NCBI Taxonomy" id="259"/>
    <lineage>
        <taxon>Bacteria</taxon>
        <taxon>Pseudomonadati</taxon>
        <taxon>Bacteroidota</taxon>
        <taxon>Sphingobacteriia</taxon>
        <taxon>Sphingobacteriales</taxon>
        <taxon>Sphingobacteriaceae</taxon>
        <taxon>Sphingobacterium</taxon>
    </lineage>
</organism>
<evidence type="ECO:0000313" key="4">
    <source>
        <dbReference type="Proteomes" id="UP000308196"/>
    </source>
</evidence>
<feature type="region of interest" description="Disordered" evidence="1">
    <location>
        <begin position="83"/>
        <end position="102"/>
    </location>
</feature>
<keyword evidence="2" id="KW-1133">Transmembrane helix</keyword>
<dbReference type="EMBL" id="LR590484">
    <property type="protein sequence ID" value="VTR27795.1"/>
    <property type="molecule type" value="Genomic_DNA"/>
</dbReference>
<sequence>MEKRAWVLLLLMVLTACRLFQHKSKSEQQSSMREQQKNTFAQWLYTQSRDSLTRSWYFWTDSGLRFHPDSGLSSQGGRLLLKESRASNSVQQQKTSVDSELSKENKDRVAQLENTTYKLPYQWGALLVLVLLFLYGIRKKWTKLCS</sequence>
<keyword evidence="2" id="KW-0472">Membrane</keyword>
<dbReference type="GeneID" id="78460893"/>
<dbReference type="Proteomes" id="UP000308196">
    <property type="component" value="Chromosome"/>
</dbReference>
<dbReference type="AlphaFoldDB" id="A0A4U9U4J0"/>
<feature type="compositionally biased region" description="Polar residues" evidence="1">
    <location>
        <begin position="86"/>
        <end position="99"/>
    </location>
</feature>
<evidence type="ECO:0000256" key="1">
    <source>
        <dbReference type="SAM" id="MobiDB-lite"/>
    </source>
</evidence>
<dbReference type="PROSITE" id="PS51257">
    <property type="entry name" value="PROKAR_LIPOPROTEIN"/>
    <property type="match status" value="1"/>
</dbReference>
<evidence type="ECO:0000256" key="2">
    <source>
        <dbReference type="SAM" id="Phobius"/>
    </source>
</evidence>
<keyword evidence="2" id="KW-0812">Transmembrane</keyword>
<accession>A0A4U9U4J0</accession>
<gene>
    <name evidence="3" type="ORF">NCTC11429_00053</name>
</gene>
<protein>
    <submittedName>
        <fullName evidence="3">Uncharacterized protein</fullName>
    </submittedName>
</protein>
<evidence type="ECO:0000313" key="3">
    <source>
        <dbReference type="EMBL" id="VTR27795.1"/>
    </source>
</evidence>
<proteinExistence type="predicted"/>
<reference evidence="3 4" key="1">
    <citation type="submission" date="2019-05" db="EMBL/GenBank/DDBJ databases">
        <authorList>
            <consortium name="Pathogen Informatics"/>
        </authorList>
    </citation>
    <scope>NUCLEOTIDE SEQUENCE [LARGE SCALE GENOMIC DNA]</scope>
    <source>
        <strain evidence="3 4">NCTC11429</strain>
    </source>
</reference>
<feature type="transmembrane region" description="Helical" evidence="2">
    <location>
        <begin position="119"/>
        <end position="137"/>
    </location>
</feature>
<name>A0A4U9U4J0_9SPHI</name>
<dbReference type="RefSeq" id="WP_028068755.1">
    <property type="nucleotide sequence ID" value="NZ_LR590484.1"/>
</dbReference>
<dbReference type="KEGG" id="stha:NCTC11429_00053"/>